<reference evidence="1" key="1">
    <citation type="submission" date="2015-04" db="UniProtKB">
        <authorList>
            <consortium name="EnsemblPlants"/>
        </authorList>
    </citation>
    <scope>IDENTIFICATION</scope>
</reference>
<dbReference type="HOGENOM" id="CLU_2780284_0_0_1"/>
<reference evidence="1" key="2">
    <citation type="submission" date="2018-05" db="EMBL/GenBank/DDBJ databases">
        <title>OpunRS2 (Oryza punctata Reference Sequence Version 2).</title>
        <authorList>
            <person name="Zhang J."/>
            <person name="Kudrna D."/>
            <person name="Lee S."/>
            <person name="Talag J."/>
            <person name="Welchert J."/>
            <person name="Wing R.A."/>
        </authorList>
    </citation>
    <scope>NUCLEOTIDE SEQUENCE [LARGE SCALE GENOMIC DNA]</scope>
</reference>
<protein>
    <submittedName>
        <fullName evidence="1">Uncharacterized protein</fullName>
    </submittedName>
</protein>
<dbReference type="AlphaFoldDB" id="A0A0E0LAC2"/>
<evidence type="ECO:0000313" key="2">
    <source>
        <dbReference type="Proteomes" id="UP000026962"/>
    </source>
</evidence>
<dbReference type="OMA" id="WAMSTHR"/>
<proteinExistence type="predicted"/>
<name>A0A0E0LAC2_ORYPU</name>
<sequence>MKSALQDVVKSWSLKLQRQFKVLKSSLAVYTVVCETKECNFRVHGHVPKYESYWLVSRVEEHNHMLRNT</sequence>
<dbReference type="EnsemblPlants" id="OPUNC06G10080.1">
    <property type="protein sequence ID" value="OPUNC06G10080.1"/>
    <property type="gene ID" value="OPUNC06G10080"/>
</dbReference>
<accession>A0A0E0LAC2</accession>
<organism evidence="1">
    <name type="scientific">Oryza punctata</name>
    <name type="common">Red rice</name>
    <dbReference type="NCBI Taxonomy" id="4537"/>
    <lineage>
        <taxon>Eukaryota</taxon>
        <taxon>Viridiplantae</taxon>
        <taxon>Streptophyta</taxon>
        <taxon>Embryophyta</taxon>
        <taxon>Tracheophyta</taxon>
        <taxon>Spermatophyta</taxon>
        <taxon>Magnoliopsida</taxon>
        <taxon>Liliopsida</taxon>
        <taxon>Poales</taxon>
        <taxon>Poaceae</taxon>
        <taxon>BOP clade</taxon>
        <taxon>Oryzoideae</taxon>
        <taxon>Oryzeae</taxon>
        <taxon>Oryzinae</taxon>
        <taxon>Oryza</taxon>
    </lineage>
</organism>
<dbReference type="Gramene" id="OPUNC06G10080.1">
    <property type="protein sequence ID" value="OPUNC06G10080.1"/>
    <property type="gene ID" value="OPUNC06G10080"/>
</dbReference>
<keyword evidence="2" id="KW-1185">Reference proteome</keyword>
<evidence type="ECO:0000313" key="1">
    <source>
        <dbReference type="EnsemblPlants" id="OPUNC06G10080.1"/>
    </source>
</evidence>
<dbReference type="Proteomes" id="UP000026962">
    <property type="component" value="Chromosome 6"/>
</dbReference>